<evidence type="ECO:0000313" key="1">
    <source>
        <dbReference type="EMBL" id="EDO04990.1"/>
    </source>
</evidence>
<dbReference type="KEGG" id="ssl:SS1G_07474"/>
<reference evidence="2" key="1">
    <citation type="journal article" date="2011" name="PLoS Genet.">
        <title>Genomic analysis of the necrotrophic fungal pathogens Sclerotinia sclerotiorum and Botrytis cinerea.</title>
        <authorList>
            <person name="Amselem J."/>
            <person name="Cuomo C.A."/>
            <person name="van Kan J.A."/>
            <person name="Viaud M."/>
            <person name="Benito E.P."/>
            <person name="Couloux A."/>
            <person name="Coutinho P.M."/>
            <person name="de Vries R.P."/>
            <person name="Dyer P.S."/>
            <person name="Fillinger S."/>
            <person name="Fournier E."/>
            <person name="Gout L."/>
            <person name="Hahn M."/>
            <person name="Kohn L."/>
            <person name="Lapalu N."/>
            <person name="Plummer K.M."/>
            <person name="Pradier J.M."/>
            <person name="Quevillon E."/>
            <person name="Sharon A."/>
            <person name="Simon A."/>
            <person name="ten Have A."/>
            <person name="Tudzynski B."/>
            <person name="Tudzynski P."/>
            <person name="Wincker P."/>
            <person name="Andrew M."/>
            <person name="Anthouard V."/>
            <person name="Beever R.E."/>
            <person name="Beffa R."/>
            <person name="Benoit I."/>
            <person name="Bouzid O."/>
            <person name="Brault B."/>
            <person name="Chen Z."/>
            <person name="Choquer M."/>
            <person name="Collemare J."/>
            <person name="Cotton P."/>
            <person name="Danchin E.G."/>
            <person name="Da Silva C."/>
            <person name="Gautier A."/>
            <person name="Giraud C."/>
            <person name="Giraud T."/>
            <person name="Gonzalez C."/>
            <person name="Grossetete S."/>
            <person name="Guldener U."/>
            <person name="Henrissat B."/>
            <person name="Howlett B.J."/>
            <person name="Kodira C."/>
            <person name="Kretschmer M."/>
            <person name="Lappartient A."/>
            <person name="Leroch M."/>
            <person name="Levis C."/>
            <person name="Mauceli E."/>
            <person name="Neuveglise C."/>
            <person name="Oeser B."/>
            <person name="Pearson M."/>
            <person name="Poulain J."/>
            <person name="Poussereau N."/>
            <person name="Quesneville H."/>
            <person name="Rascle C."/>
            <person name="Schumacher J."/>
            <person name="Segurens B."/>
            <person name="Sexton A."/>
            <person name="Silva E."/>
            <person name="Sirven C."/>
            <person name="Soanes D.M."/>
            <person name="Talbot N.J."/>
            <person name="Templeton M."/>
            <person name="Yandava C."/>
            <person name="Yarden O."/>
            <person name="Zeng Q."/>
            <person name="Rollins J.A."/>
            <person name="Lebrun M.H."/>
            <person name="Dickman M."/>
        </authorList>
    </citation>
    <scope>NUCLEOTIDE SEQUENCE [LARGE SCALE GENOMIC DNA]</scope>
    <source>
        <strain evidence="2">ATCC 18683 / 1980 / Ss-1</strain>
    </source>
</reference>
<sequence length="124" mass="14279">MAKTCFRIFHYLQNRIRGVGLHLFNPQRVFCILGREFTLKVEISKELIQFDIFNQIFINSSPLDIAILQIANNLLNSTIENDTTLSTLICQYIRKLTIESEQLRAQKAEKATKSGSPQLDALRH</sequence>
<dbReference type="GeneID" id="5487884"/>
<dbReference type="Proteomes" id="UP000001312">
    <property type="component" value="Unassembled WGS sequence"/>
</dbReference>
<keyword evidence="2" id="KW-1185">Reference proteome</keyword>
<dbReference type="EMBL" id="CH476629">
    <property type="protein sequence ID" value="EDO04990.1"/>
    <property type="molecule type" value="Genomic_DNA"/>
</dbReference>
<accession>A7EQ74</accession>
<dbReference type="AlphaFoldDB" id="A7EQ74"/>
<gene>
    <name evidence="1" type="ORF">SS1G_07474</name>
</gene>
<dbReference type="HOGENOM" id="CLU_2005294_0_0_1"/>
<proteinExistence type="predicted"/>
<evidence type="ECO:0000313" key="2">
    <source>
        <dbReference type="Proteomes" id="UP000001312"/>
    </source>
</evidence>
<dbReference type="RefSeq" id="XP_001592027.1">
    <property type="nucleotide sequence ID" value="XM_001591977.1"/>
</dbReference>
<protein>
    <submittedName>
        <fullName evidence="1">Uncharacterized protein</fullName>
    </submittedName>
</protein>
<name>A7EQ74_SCLS1</name>
<organism evidence="1 2">
    <name type="scientific">Sclerotinia sclerotiorum (strain ATCC 18683 / 1980 / Ss-1)</name>
    <name type="common">White mold</name>
    <name type="synonym">Whetzelinia sclerotiorum</name>
    <dbReference type="NCBI Taxonomy" id="665079"/>
    <lineage>
        <taxon>Eukaryota</taxon>
        <taxon>Fungi</taxon>
        <taxon>Dikarya</taxon>
        <taxon>Ascomycota</taxon>
        <taxon>Pezizomycotina</taxon>
        <taxon>Leotiomycetes</taxon>
        <taxon>Helotiales</taxon>
        <taxon>Sclerotiniaceae</taxon>
        <taxon>Sclerotinia</taxon>
    </lineage>
</organism>
<dbReference type="InParanoid" id="A7EQ74"/>